<dbReference type="Pfam" id="PF03543">
    <property type="entry name" value="Peptidase_C58"/>
    <property type="match status" value="1"/>
</dbReference>
<evidence type="ECO:0000256" key="5">
    <source>
        <dbReference type="ARBA" id="ARBA00022807"/>
    </source>
</evidence>
<evidence type="ECO:0000256" key="1">
    <source>
        <dbReference type="ARBA" id="ARBA00004613"/>
    </source>
</evidence>
<dbReference type="PRINTS" id="PR01376">
    <property type="entry name" value="BACSURFANTGN"/>
</dbReference>
<dbReference type="GO" id="GO:0006508">
    <property type="term" value="P:proteolysis"/>
    <property type="evidence" value="ECO:0007669"/>
    <property type="project" value="UniProtKB-KW"/>
</dbReference>
<comment type="caution">
    <text evidence="8">The sequence shown here is derived from an EMBL/GenBank/DDBJ whole genome shotgun (WGS) entry which is preliminary data.</text>
</comment>
<evidence type="ECO:0000256" key="4">
    <source>
        <dbReference type="ARBA" id="ARBA00022801"/>
    </source>
</evidence>
<keyword evidence="5" id="KW-0788">Thiol protease</keyword>
<dbReference type="Proteomes" id="UP000746741">
    <property type="component" value="Unassembled WGS sequence"/>
</dbReference>
<evidence type="ECO:0000259" key="7">
    <source>
        <dbReference type="Pfam" id="PF03543"/>
    </source>
</evidence>
<keyword evidence="4" id="KW-0378">Hydrolase</keyword>
<name>A0ABX1EKY5_9PROT</name>
<sequence length="283" mass="30820">MSCIRIQRDRLAIRRRGGLPLPPSGRNMHPNALVTGKARMDVLNSIIAARVKSVQASAKGYSGSCTYAFSQMTNPVADIIGTDKTTKDGICEMLSARWMVENSRGRSLQAWLSAGGGNGIDASKIRLLMQLFIIGESMRPSRMIDESDNAAVRRGAQDQDAATQNFLLSNGLVPVPGNSGGWGRGDSSGGDKIKHLIARDLCDGRGGGRRWRMIGIWGSVGGHAMAFSSDDSGCAFFDPNYGAFAFSSKSKFRDWFTHAFYPMAFYTKLLGKRYELLDYQKAG</sequence>
<keyword evidence="9" id="KW-1185">Reference proteome</keyword>
<proteinExistence type="predicted"/>
<protein>
    <submittedName>
        <fullName evidence="8">YopT-type cysteine protease domain-containing protein</fullName>
    </submittedName>
</protein>
<keyword evidence="2" id="KW-0964">Secreted</keyword>
<dbReference type="CDD" id="cd20498">
    <property type="entry name" value="C58_YopT"/>
    <property type="match status" value="1"/>
</dbReference>
<dbReference type="NCBIfam" id="TIGR01586">
    <property type="entry name" value="yopT_cys_prot"/>
    <property type="match status" value="1"/>
</dbReference>
<reference evidence="8 9" key="1">
    <citation type="submission" date="2020-02" db="EMBL/GenBank/DDBJ databases">
        <authorList>
            <person name="Sun Q."/>
            <person name="Inoue M."/>
        </authorList>
    </citation>
    <scope>NUCLEOTIDE SEQUENCE [LARGE SCALE GENOMIC DNA]</scope>
    <source>
        <strain evidence="8 9">KCTC 22478</strain>
    </source>
</reference>
<dbReference type="Gene3D" id="3.90.70.20">
    <property type="match status" value="1"/>
</dbReference>
<evidence type="ECO:0000256" key="2">
    <source>
        <dbReference type="ARBA" id="ARBA00022525"/>
    </source>
</evidence>
<comment type="subcellular location">
    <subcellularLocation>
        <location evidence="1">Secreted</location>
    </subcellularLocation>
</comment>
<feature type="domain" description="Peptidase C58 YopT-type" evidence="7">
    <location>
        <begin position="62"/>
        <end position="280"/>
    </location>
</feature>
<evidence type="ECO:0000313" key="9">
    <source>
        <dbReference type="Proteomes" id="UP000746741"/>
    </source>
</evidence>
<evidence type="ECO:0000256" key="3">
    <source>
        <dbReference type="ARBA" id="ARBA00022670"/>
    </source>
</evidence>
<gene>
    <name evidence="8" type="ORF">GWK15_08425</name>
</gene>
<dbReference type="InterPro" id="IPR006473">
    <property type="entry name" value="Peptidase_C58_Yopt"/>
</dbReference>
<dbReference type="EMBL" id="JAAVUP010000002">
    <property type="protein sequence ID" value="NKE16964.1"/>
    <property type="molecule type" value="Genomic_DNA"/>
</dbReference>
<keyword evidence="3 8" id="KW-0645">Protease</keyword>
<keyword evidence="6" id="KW-0843">Virulence</keyword>
<dbReference type="GO" id="GO:0008233">
    <property type="term" value="F:peptidase activity"/>
    <property type="evidence" value="ECO:0007669"/>
    <property type="project" value="UniProtKB-KW"/>
</dbReference>
<evidence type="ECO:0000256" key="6">
    <source>
        <dbReference type="ARBA" id="ARBA00023026"/>
    </source>
</evidence>
<dbReference type="InterPro" id="IPR003951">
    <property type="entry name" value="Peptidase_C58"/>
</dbReference>
<dbReference type="InterPro" id="IPR038765">
    <property type="entry name" value="Papain-like_cys_pep_sf"/>
</dbReference>
<evidence type="ECO:0000313" key="8">
    <source>
        <dbReference type="EMBL" id="NKE16964.1"/>
    </source>
</evidence>
<organism evidence="8 9">
    <name type="scientific">Neoroseomonas oryzicola</name>
    <dbReference type="NCBI Taxonomy" id="535904"/>
    <lineage>
        <taxon>Bacteria</taxon>
        <taxon>Pseudomonadati</taxon>
        <taxon>Pseudomonadota</taxon>
        <taxon>Alphaproteobacteria</taxon>
        <taxon>Acetobacterales</taxon>
        <taxon>Acetobacteraceae</taxon>
        <taxon>Neoroseomonas</taxon>
    </lineage>
</organism>
<dbReference type="SUPFAM" id="SSF54001">
    <property type="entry name" value="Cysteine proteinases"/>
    <property type="match status" value="1"/>
</dbReference>
<accession>A0ABX1EKY5</accession>